<dbReference type="EMBL" id="KV878126">
    <property type="protein sequence ID" value="OJI97929.1"/>
    <property type="molecule type" value="Genomic_DNA"/>
</dbReference>
<keyword evidence="2" id="KW-1133">Transmembrane helix</keyword>
<feature type="compositionally biased region" description="Basic and acidic residues" evidence="1">
    <location>
        <begin position="96"/>
        <end position="114"/>
    </location>
</feature>
<protein>
    <submittedName>
        <fullName evidence="3">Uncharacterized protein</fullName>
    </submittedName>
</protein>
<evidence type="ECO:0000256" key="1">
    <source>
        <dbReference type="SAM" id="MobiDB-lite"/>
    </source>
</evidence>
<evidence type="ECO:0000313" key="3">
    <source>
        <dbReference type="EMBL" id="OJI97929.1"/>
    </source>
</evidence>
<keyword evidence="2" id="KW-0812">Transmembrane</keyword>
<dbReference type="GeneID" id="63728440"/>
<keyword evidence="4" id="KW-1185">Reference proteome</keyword>
<dbReference type="RefSeq" id="XP_040663692.1">
    <property type="nucleotide sequence ID" value="XM_040812929.1"/>
</dbReference>
<accession>A0A1L9P8S1</accession>
<name>A0A1L9P8S1_ASPVE</name>
<reference evidence="4" key="1">
    <citation type="journal article" date="2017" name="Genome Biol.">
        <title>Comparative genomics reveals high biological diversity and specific adaptations in the industrially and medically important fungal genus Aspergillus.</title>
        <authorList>
            <person name="de Vries R.P."/>
            <person name="Riley R."/>
            <person name="Wiebenga A."/>
            <person name="Aguilar-Osorio G."/>
            <person name="Amillis S."/>
            <person name="Uchima C.A."/>
            <person name="Anderluh G."/>
            <person name="Asadollahi M."/>
            <person name="Askin M."/>
            <person name="Barry K."/>
            <person name="Battaglia E."/>
            <person name="Bayram O."/>
            <person name="Benocci T."/>
            <person name="Braus-Stromeyer S.A."/>
            <person name="Caldana C."/>
            <person name="Canovas D."/>
            <person name="Cerqueira G.C."/>
            <person name="Chen F."/>
            <person name="Chen W."/>
            <person name="Choi C."/>
            <person name="Clum A."/>
            <person name="Dos Santos R.A."/>
            <person name="Damasio A.R."/>
            <person name="Diallinas G."/>
            <person name="Emri T."/>
            <person name="Fekete E."/>
            <person name="Flipphi M."/>
            <person name="Freyberg S."/>
            <person name="Gallo A."/>
            <person name="Gournas C."/>
            <person name="Habgood R."/>
            <person name="Hainaut M."/>
            <person name="Harispe M.L."/>
            <person name="Henrissat B."/>
            <person name="Hilden K.S."/>
            <person name="Hope R."/>
            <person name="Hossain A."/>
            <person name="Karabika E."/>
            <person name="Karaffa L."/>
            <person name="Karanyi Z."/>
            <person name="Krasevec N."/>
            <person name="Kuo A."/>
            <person name="Kusch H."/>
            <person name="LaButti K."/>
            <person name="Lagendijk E.L."/>
            <person name="Lapidus A."/>
            <person name="Levasseur A."/>
            <person name="Lindquist E."/>
            <person name="Lipzen A."/>
            <person name="Logrieco A.F."/>
            <person name="MacCabe A."/>
            <person name="Maekelae M.R."/>
            <person name="Malavazi I."/>
            <person name="Melin P."/>
            <person name="Meyer V."/>
            <person name="Mielnichuk N."/>
            <person name="Miskei M."/>
            <person name="Molnar A.P."/>
            <person name="Mule G."/>
            <person name="Ngan C.Y."/>
            <person name="Orejas M."/>
            <person name="Orosz E."/>
            <person name="Ouedraogo J.P."/>
            <person name="Overkamp K.M."/>
            <person name="Park H.-S."/>
            <person name="Perrone G."/>
            <person name="Piumi F."/>
            <person name="Punt P.J."/>
            <person name="Ram A.F."/>
            <person name="Ramon A."/>
            <person name="Rauscher S."/>
            <person name="Record E."/>
            <person name="Riano-Pachon D.M."/>
            <person name="Robert V."/>
            <person name="Roehrig J."/>
            <person name="Ruller R."/>
            <person name="Salamov A."/>
            <person name="Salih N.S."/>
            <person name="Samson R.A."/>
            <person name="Sandor E."/>
            <person name="Sanguinetti M."/>
            <person name="Schuetze T."/>
            <person name="Sepcic K."/>
            <person name="Shelest E."/>
            <person name="Sherlock G."/>
            <person name="Sophianopoulou V."/>
            <person name="Squina F.M."/>
            <person name="Sun H."/>
            <person name="Susca A."/>
            <person name="Todd R.B."/>
            <person name="Tsang A."/>
            <person name="Unkles S.E."/>
            <person name="van de Wiele N."/>
            <person name="van Rossen-Uffink D."/>
            <person name="Oliveira J.V."/>
            <person name="Vesth T.C."/>
            <person name="Visser J."/>
            <person name="Yu J.-H."/>
            <person name="Zhou M."/>
            <person name="Andersen M.R."/>
            <person name="Archer D.B."/>
            <person name="Baker S.E."/>
            <person name="Benoit I."/>
            <person name="Brakhage A.A."/>
            <person name="Braus G.H."/>
            <person name="Fischer R."/>
            <person name="Frisvad J.C."/>
            <person name="Goldman G.H."/>
            <person name="Houbraken J."/>
            <person name="Oakley B."/>
            <person name="Pocsi I."/>
            <person name="Scazzocchio C."/>
            <person name="Seiboth B."/>
            <person name="vanKuyk P.A."/>
            <person name="Wortman J."/>
            <person name="Dyer P.S."/>
            <person name="Grigoriev I.V."/>
        </authorList>
    </citation>
    <scope>NUCLEOTIDE SEQUENCE [LARGE SCALE GENOMIC DNA]</scope>
    <source>
        <strain evidence="4">CBS 583.65</strain>
    </source>
</reference>
<keyword evidence="2" id="KW-0472">Membrane</keyword>
<proteinExistence type="predicted"/>
<organism evidence="3 4">
    <name type="scientific">Aspergillus versicolor CBS 583.65</name>
    <dbReference type="NCBI Taxonomy" id="1036611"/>
    <lineage>
        <taxon>Eukaryota</taxon>
        <taxon>Fungi</taxon>
        <taxon>Dikarya</taxon>
        <taxon>Ascomycota</taxon>
        <taxon>Pezizomycotina</taxon>
        <taxon>Eurotiomycetes</taxon>
        <taxon>Eurotiomycetidae</taxon>
        <taxon>Eurotiales</taxon>
        <taxon>Aspergillaceae</taxon>
        <taxon>Aspergillus</taxon>
        <taxon>Aspergillus subgen. Nidulantes</taxon>
    </lineage>
</organism>
<feature type="transmembrane region" description="Helical" evidence="2">
    <location>
        <begin position="12"/>
        <end position="30"/>
    </location>
</feature>
<feature type="region of interest" description="Disordered" evidence="1">
    <location>
        <begin position="82"/>
        <end position="124"/>
    </location>
</feature>
<dbReference type="OrthoDB" id="10594483at2759"/>
<feature type="compositionally biased region" description="Polar residues" evidence="1">
    <location>
        <begin position="115"/>
        <end position="124"/>
    </location>
</feature>
<evidence type="ECO:0000313" key="4">
    <source>
        <dbReference type="Proteomes" id="UP000184073"/>
    </source>
</evidence>
<gene>
    <name evidence="3" type="ORF">ASPVEDRAFT_439103</name>
</gene>
<dbReference type="VEuPathDB" id="FungiDB:ASPVEDRAFT_439103"/>
<evidence type="ECO:0000256" key="2">
    <source>
        <dbReference type="SAM" id="Phobius"/>
    </source>
</evidence>
<sequence length="124" mass="13838">MMAISVEATVGIVAVVLAAVPICIAGIKYWKARHTRGRLQNHILPVYRSGDRLVSRNQETPGVVQALQRQDTCFYNARGKCSSTESRPLLISPESDPIRRNDVLPNYEHNHCASERSSNGPRLR</sequence>
<dbReference type="Proteomes" id="UP000184073">
    <property type="component" value="Unassembled WGS sequence"/>
</dbReference>
<dbReference type="AlphaFoldDB" id="A0A1L9P8S1"/>